<dbReference type="GO" id="GO:0097367">
    <property type="term" value="F:carbohydrate derivative binding"/>
    <property type="evidence" value="ECO:0007669"/>
    <property type="project" value="InterPro"/>
</dbReference>
<dbReference type="Proteomes" id="UP000663720">
    <property type="component" value="Chromosome"/>
</dbReference>
<dbReference type="KEGG" id="dli:dnl_32480"/>
<dbReference type="InterPro" id="IPR046348">
    <property type="entry name" value="SIS_dom_sf"/>
</dbReference>
<name>A0A975B928_9BACT</name>
<protein>
    <submittedName>
        <fullName evidence="5">Sugar isomerase domain-containing protein</fullName>
    </submittedName>
</protein>
<keyword evidence="2" id="KW-0238">DNA-binding</keyword>
<dbReference type="PROSITE" id="PS51071">
    <property type="entry name" value="HTH_RPIR"/>
    <property type="match status" value="1"/>
</dbReference>
<dbReference type="SUPFAM" id="SSF46689">
    <property type="entry name" value="Homeodomain-like"/>
    <property type="match status" value="1"/>
</dbReference>
<dbReference type="Gene3D" id="3.40.50.10490">
    <property type="entry name" value="Glucose-6-phosphate isomerase like protein, domain 1"/>
    <property type="match status" value="1"/>
</dbReference>
<dbReference type="AlphaFoldDB" id="A0A975B928"/>
<dbReference type="Gene3D" id="1.10.10.10">
    <property type="entry name" value="Winged helix-like DNA-binding domain superfamily/Winged helix DNA-binding domain"/>
    <property type="match status" value="1"/>
</dbReference>
<evidence type="ECO:0000256" key="1">
    <source>
        <dbReference type="ARBA" id="ARBA00023015"/>
    </source>
</evidence>
<evidence type="ECO:0000259" key="4">
    <source>
        <dbReference type="PROSITE" id="PS51071"/>
    </source>
</evidence>
<dbReference type="Pfam" id="PF01380">
    <property type="entry name" value="SIS"/>
    <property type="match status" value="1"/>
</dbReference>
<dbReference type="EMBL" id="CP061799">
    <property type="protein sequence ID" value="QTA80931.1"/>
    <property type="molecule type" value="Genomic_DNA"/>
</dbReference>
<dbReference type="InterPro" id="IPR035472">
    <property type="entry name" value="RpiR-like_SIS"/>
</dbReference>
<dbReference type="PANTHER" id="PTHR30514">
    <property type="entry name" value="GLUCOKINASE"/>
    <property type="match status" value="1"/>
</dbReference>
<dbReference type="InterPro" id="IPR001347">
    <property type="entry name" value="SIS_dom"/>
</dbReference>
<organism evidence="5 6">
    <name type="scientific">Desulfonema limicola</name>
    <dbReference type="NCBI Taxonomy" id="45656"/>
    <lineage>
        <taxon>Bacteria</taxon>
        <taxon>Pseudomonadati</taxon>
        <taxon>Thermodesulfobacteriota</taxon>
        <taxon>Desulfobacteria</taxon>
        <taxon>Desulfobacterales</taxon>
        <taxon>Desulfococcaceae</taxon>
        <taxon>Desulfonema</taxon>
    </lineage>
</organism>
<dbReference type="GO" id="GO:0016853">
    <property type="term" value="F:isomerase activity"/>
    <property type="evidence" value="ECO:0007669"/>
    <property type="project" value="UniProtKB-KW"/>
</dbReference>
<keyword evidence="5" id="KW-0413">Isomerase</keyword>
<dbReference type="CDD" id="cd05013">
    <property type="entry name" value="SIS_RpiR"/>
    <property type="match status" value="1"/>
</dbReference>
<keyword evidence="3" id="KW-0804">Transcription</keyword>
<dbReference type="RefSeq" id="WP_207687022.1">
    <property type="nucleotide sequence ID" value="NZ_CP061799.1"/>
</dbReference>
<dbReference type="Pfam" id="PF01418">
    <property type="entry name" value="HTH_6"/>
    <property type="match status" value="1"/>
</dbReference>
<dbReference type="InterPro" id="IPR000281">
    <property type="entry name" value="HTH_RpiR"/>
</dbReference>
<keyword evidence="1" id="KW-0805">Transcription regulation</keyword>
<reference evidence="5" key="1">
    <citation type="journal article" date="2021" name="Microb. Physiol.">
        <title>Proteogenomic Insights into the Physiology of Marine, Sulfate-Reducing, Filamentous Desulfonema limicola and Desulfonema magnum.</title>
        <authorList>
            <person name="Schnaars V."/>
            <person name="Wohlbrand L."/>
            <person name="Scheve S."/>
            <person name="Hinrichs C."/>
            <person name="Reinhardt R."/>
            <person name="Rabus R."/>
        </authorList>
    </citation>
    <scope>NUCLEOTIDE SEQUENCE</scope>
    <source>
        <strain evidence="5">5ac10</strain>
    </source>
</reference>
<dbReference type="InterPro" id="IPR009057">
    <property type="entry name" value="Homeodomain-like_sf"/>
</dbReference>
<dbReference type="PANTHER" id="PTHR30514:SF18">
    <property type="entry name" value="RPIR-FAMILY TRANSCRIPTIONAL REGULATOR"/>
    <property type="match status" value="1"/>
</dbReference>
<dbReference type="GO" id="GO:1901135">
    <property type="term" value="P:carbohydrate derivative metabolic process"/>
    <property type="evidence" value="ECO:0007669"/>
    <property type="project" value="InterPro"/>
</dbReference>
<evidence type="ECO:0000256" key="2">
    <source>
        <dbReference type="ARBA" id="ARBA00023125"/>
    </source>
</evidence>
<proteinExistence type="predicted"/>
<evidence type="ECO:0000313" key="6">
    <source>
        <dbReference type="Proteomes" id="UP000663720"/>
    </source>
</evidence>
<dbReference type="GO" id="GO:0003677">
    <property type="term" value="F:DNA binding"/>
    <property type="evidence" value="ECO:0007669"/>
    <property type="project" value="UniProtKB-KW"/>
</dbReference>
<sequence length="293" mass="33342">MVKLDEHPLMKKLADPGIQLTPKGRILGNYILNNPRKAVFMTTKELAGICKVSEATVVRFVTQVGFESYGRFQQTLRDLIDTDMPLTERMDLTFSGDPDTNRFQYEIYKDIENLKHLYESTDTGVMKKIIDCLAESAGIYIIGSRMSYPLAHYMGWAMTKIRQNVQTLNGSDSTSFDYLAIAAPESAVIIFTVSRYPNELLRLGKHVRRTGHKLIVISDNALAPLNNFAHLNLAAPSRFIPLFSSPISMMCLINYLLTELAGRYGDNMNKHQQKLEQTYRENDILFNLDNFLK</sequence>
<feature type="domain" description="HTH rpiR-type" evidence="4">
    <location>
        <begin position="7"/>
        <end position="83"/>
    </location>
</feature>
<accession>A0A975B928</accession>
<gene>
    <name evidence="5" type="ORF">dnl_32480</name>
</gene>
<dbReference type="GO" id="GO:0003700">
    <property type="term" value="F:DNA-binding transcription factor activity"/>
    <property type="evidence" value="ECO:0007669"/>
    <property type="project" value="InterPro"/>
</dbReference>
<dbReference type="InterPro" id="IPR036388">
    <property type="entry name" value="WH-like_DNA-bd_sf"/>
</dbReference>
<evidence type="ECO:0000256" key="3">
    <source>
        <dbReference type="ARBA" id="ARBA00023163"/>
    </source>
</evidence>
<keyword evidence="6" id="KW-1185">Reference proteome</keyword>
<evidence type="ECO:0000313" key="5">
    <source>
        <dbReference type="EMBL" id="QTA80931.1"/>
    </source>
</evidence>
<dbReference type="InterPro" id="IPR047640">
    <property type="entry name" value="RpiR-like"/>
</dbReference>
<dbReference type="SUPFAM" id="SSF53697">
    <property type="entry name" value="SIS domain"/>
    <property type="match status" value="1"/>
</dbReference>